<evidence type="ECO:0000313" key="3">
    <source>
        <dbReference type="EMBL" id="RKO90728.1"/>
    </source>
</evidence>
<keyword evidence="2" id="KW-0472">Membrane</keyword>
<dbReference type="Proteomes" id="UP000269721">
    <property type="component" value="Unassembled WGS sequence"/>
</dbReference>
<dbReference type="EMBL" id="KZ995412">
    <property type="protein sequence ID" value="RKO90728.1"/>
    <property type="molecule type" value="Genomic_DNA"/>
</dbReference>
<accession>A0A4P9WH54</accession>
<keyword evidence="2" id="KW-1133">Transmembrane helix</keyword>
<gene>
    <name evidence="3" type="ORF">BDK51DRAFT_34481</name>
</gene>
<dbReference type="AlphaFoldDB" id="A0A4P9WH54"/>
<evidence type="ECO:0000313" key="4">
    <source>
        <dbReference type="Proteomes" id="UP000269721"/>
    </source>
</evidence>
<feature type="transmembrane region" description="Helical" evidence="2">
    <location>
        <begin position="33"/>
        <end position="51"/>
    </location>
</feature>
<feature type="region of interest" description="Disordered" evidence="1">
    <location>
        <begin position="227"/>
        <end position="246"/>
    </location>
</feature>
<name>A0A4P9WH54_9FUNG</name>
<protein>
    <submittedName>
        <fullName evidence="3">Uncharacterized protein</fullName>
    </submittedName>
</protein>
<evidence type="ECO:0000256" key="2">
    <source>
        <dbReference type="SAM" id="Phobius"/>
    </source>
</evidence>
<reference evidence="4" key="1">
    <citation type="journal article" date="2018" name="Nat. Microbiol.">
        <title>Leveraging single-cell genomics to expand the fungal tree of life.</title>
        <authorList>
            <person name="Ahrendt S.R."/>
            <person name="Quandt C.A."/>
            <person name="Ciobanu D."/>
            <person name="Clum A."/>
            <person name="Salamov A."/>
            <person name="Andreopoulos B."/>
            <person name="Cheng J.F."/>
            <person name="Woyke T."/>
            <person name="Pelin A."/>
            <person name="Henrissat B."/>
            <person name="Reynolds N.K."/>
            <person name="Benny G.L."/>
            <person name="Smith M.E."/>
            <person name="James T.Y."/>
            <person name="Grigoriev I.V."/>
        </authorList>
    </citation>
    <scope>NUCLEOTIDE SEQUENCE [LARGE SCALE GENOMIC DNA]</scope>
</reference>
<keyword evidence="2" id="KW-0812">Transmembrane</keyword>
<organism evidence="3 4">
    <name type="scientific">Blyttiomyces helicus</name>
    <dbReference type="NCBI Taxonomy" id="388810"/>
    <lineage>
        <taxon>Eukaryota</taxon>
        <taxon>Fungi</taxon>
        <taxon>Fungi incertae sedis</taxon>
        <taxon>Chytridiomycota</taxon>
        <taxon>Chytridiomycota incertae sedis</taxon>
        <taxon>Chytridiomycetes</taxon>
        <taxon>Chytridiomycetes incertae sedis</taxon>
        <taxon>Blyttiomyces</taxon>
    </lineage>
</organism>
<keyword evidence="4" id="KW-1185">Reference proteome</keyword>
<sequence length="246" mass="26392">MAERSLSVREAGGWIPPFSSLVNISPLDFQMCLNLLGTHCLCLALSLFVFVHKGFRASSRRERGERDSSSIVGRRDIRRPSEVSRMGRGGPLGCIIANSSGIGGVGHGNGALSPQIGSDQIGFVLLRLDQIRSEGQGAGLWFSFLWCWVSLCCLALVRGGWDSGSGEGELGDWPLGLGSDRIGSGWDLLGCHLWDLASAGFGRWGSDHIGGGSYWIGRGSWSSEVKRGDVEGSEVHPRDPGRSHLV</sequence>
<feature type="transmembrane region" description="Helical" evidence="2">
    <location>
        <begin position="138"/>
        <end position="157"/>
    </location>
</feature>
<proteinExistence type="predicted"/>
<evidence type="ECO:0000256" key="1">
    <source>
        <dbReference type="SAM" id="MobiDB-lite"/>
    </source>
</evidence>